<organism evidence="2 3">
    <name type="scientific">Rufibacter hautae</name>
    <dbReference type="NCBI Taxonomy" id="2595005"/>
    <lineage>
        <taxon>Bacteria</taxon>
        <taxon>Pseudomonadati</taxon>
        <taxon>Bacteroidota</taxon>
        <taxon>Cytophagia</taxon>
        <taxon>Cytophagales</taxon>
        <taxon>Hymenobacteraceae</taxon>
        <taxon>Rufibacter</taxon>
    </lineage>
</organism>
<gene>
    <name evidence="2" type="ORF">FOA19_03595</name>
</gene>
<proteinExistence type="predicted"/>
<name>A0A5B6TJH9_9BACT</name>
<accession>A0A5B6TJH9</accession>
<feature type="domain" description="DUF4113" evidence="1">
    <location>
        <begin position="4"/>
        <end position="21"/>
    </location>
</feature>
<evidence type="ECO:0000313" key="3">
    <source>
        <dbReference type="Proteomes" id="UP000324133"/>
    </source>
</evidence>
<evidence type="ECO:0000313" key="2">
    <source>
        <dbReference type="EMBL" id="KAA3440842.1"/>
    </source>
</evidence>
<evidence type="ECO:0000259" key="1">
    <source>
        <dbReference type="Pfam" id="PF13438"/>
    </source>
</evidence>
<dbReference type="InterPro" id="IPR025188">
    <property type="entry name" value="DUF4113"/>
</dbReference>
<dbReference type="Pfam" id="PF13438">
    <property type="entry name" value="DUF4113"/>
    <property type="match status" value="1"/>
</dbReference>
<comment type="caution">
    <text evidence="2">The sequence shown here is derived from an EMBL/GenBank/DDBJ whole genome shotgun (WGS) entry which is preliminary data.</text>
</comment>
<sequence length="26" mass="3060">MQLNCERRSPCYTTCLSEIPLIHHTL</sequence>
<dbReference type="Proteomes" id="UP000324133">
    <property type="component" value="Unassembled WGS sequence"/>
</dbReference>
<dbReference type="EMBL" id="VKKY01000001">
    <property type="protein sequence ID" value="KAA3440842.1"/>
    <property type="molecule type" value="Genomic_DNA"/>
</dbReference>
<dbReference type="AlphaFoldDB" id="A0A5B6TJH9"/>
<keyword evidence="3" id="KW-1185">Reference proteome</keyword>
<protein>
    <submittedName>
        <fullName evidence="2">DUF4113 domain-containing protein</fullName>
    </submittedName>
</protein>
<reference evidence="2 3" key="1">
    <citation type="submission" date="2019-07" db="EMBL/GenBank/DDBJ databases">
        <title>Rufibacter sp. nov., isolated from lake sediment.</title>
        <authorList>
            <person name="Qu J.-H."/>
        </authorList>
    </citation>
    <scope>NUCLEOTIDE SEQUENCE [LARGE SCALE GENOMIC DNA]</scope>
    <source>
        <strain evidence="2 3">NBS58-1</strain>
    </source>
</reference>